<accession>A0A1V4J6K3</accession>
<evidence type="ECO:0000313" key="2">
    <source>
        <dbReference type="Proteomes" id="UP000190648"/>
    </source>
</evidence>
<reference evidence="1 2" key="1">
    <citation type="submission" date="2016-02" db="EMBL/GenBank/DDBJ databases">
        <title>Band-tailed pigeon sequencing and assembly.</title>
        <authorList>
            <person name="Soares A.E."/>
            <person name="Novak B.J."/>
            <person name="Rice E.S."/>
            <person name="O'Connell B."/>
            <person name="Chang D."/>
            <person name="Weber S."/>
            <person name="Shapiro B."/>
        </authorList>
    </citation>
    <scope>NUCLEOTIDE SEQUENCE [LARGE SCALE GENOMIC DNA]</scope>
    <source>
        <strain evidence="1">BTP2013</strain>
        <tissue evidence="1">Blood</tissue>
    </source>
</reference>
<gene>
    <name evidence="1" type="ORF">AV530_002085</name>
</gene>
<proteinExistence type="predicted"/>
<organism evidence="1 2">
    <name type="scientific">Patagioenas fasciata monilis</name>
    <dbReference type="NCBI Taxonomy" id="372326"/>
    <lineage>
        <taxon>Eukaryota</taxon>
        <taxon>Metazoa</taxon>
        <taxon>Chordata</taxon>
        <taxon>Craniata</taxon>
        <taxon>Vertebrata</taxon>
        <taxon>Euteleostomi</taxon>
        <taxon>Archelosauria</taxon>
        <taxon>Archosauria</taxon>
        <taxon>Dinosauria</taxon>
        <taxon>Saurischia</taxon>
        <taxon>Theropoda</taxon>
        <taxon>Coelurosauria</taxon>
        <taxon>Aves</taxon>
        <taxon>Neognathae</taxon>
        <taxon>Neoaves</taxon>
        <taxon>Columbimorphae</taxon>
        <taxon>Columbiformes</taxon>
        <taxon>Columbidae</taxon>
        <taxon>Patagioenas</taxon>
    </lineage>
</organism>
<dbReference type="Proteomes" id="UP000190648">
    <property type="component" value="Unassembled WGS sequence"/>
</dbReference>
<sequence length="126" mass="14556">MVLLNSSEEAKRPNVTPGRQKYNLCLSYFYIQEKKKNKQPLLIVLSLENHEGRSIIIFNGVAKKMHTEKETQLCLYHHPSMMLQPEVHLPGPKVLQPFWKSAPGFSSHTLAWGRSALHLFHLVQRL</sequence>
<name>A0A1V4J6K3_PATFA</name>
<dbReference type="EMBL" id="LSYS01008925">
    <property type="protein sequence ID" value="OPJ67883.1"/>
    <property type="molecule type" value="Genomic_DNA"/>
</dbReference>
<dbReference type="AlphaFoldDB" id="A0A1V4J6K3"/>
<evidence type="ECO:0000313" key="1">
    <source>
        <dbReference type="EMBL" id="OPJ67883.1"/>
    </source>
</evidence>
<protein>
    <submittedName>
        <fullName evidence="1">Uncharacterized protein</fullName>
    </submittedName>
</protein>
<keyword evidence="2" id="KW-1185">Reference proteome</keyword>
<comment type="caution">
    <text evidence="1">The sequence shown here is derived from an EMBL/GenBank/DDBJ whole genome shotgun (WGS) entry which is preliminary data.</text>
</comment>